<dbReference type="GO" id="GO:0003676">
    <property type="term" value="F:nucleic acid binding"/>
    <property type="evidence" value="ECO:0007669"/>
    <property type="project" value="InterPro"/>
</dbReference>
<comment type="caution">
    <text evidence="1">The sequence shown here is derived from an EMBL/GenBank/DDBJ whole genome shotgun (WGS) entry which is preliminary data.</text>
</comment>
<dbReference type="Pfam" id="PF02021">
    <property type="entry name" value="UPF0102"/>
    <property type="match status" value="1"/>
</dbReference>
<evidence type="ECO:0008006" key="2">
    <source>
        <dbReference type="Google" id="ProtNLM"/>
    </source>
</evidence>
<dbReference type="EMBL" id="BARU01008613">
    <property type="protein sequence ID" value="GAH43409.1"/>
    <property type="molecule type" value="Genomic_DNA"/>
</dbReference>
<dbReference type="InterPro" id="IPR011335">
    <property type="entry name" value="Restrct_endonuc-II-like"/>
</dbReference>
<dbReference type="InterPro" id="IPR003509">
    <property type="entry name" value="UPF0102_YraN-like"/>
</dbReference>
<feature type="non-terminal residue" evidence="1">
    <location>
        <position position="1"/>
    </location>
</feature>
<gene>
    <name evidence="1" type="ORF">S03H2_16811</name>
</gene>
<dbReference type="PANTHER" id="PTHR34039">
    <property type="entry name" value="UPF0102 PROTEIN YRAN"/>
    <property type="match status" value="1"/>
</dbReference>
<dbReference type="SUPFAM" id="SSF52980">
    <property type="entry name" value="Restriction endonuclease-like"/>
    <property type="match status" value="1"/>
</dbReference>
<dbReference type="CDD" id="cd20736">
    <property type="entry name" value="PoNe_Nuclease"/>
    <property type="match status" value="1"/>
</dbReference>
<organism evidence="1">
    <name type="scientific">marine sediment metagenome</name>
    <dbReference type="NCBI Taxonomy" id="412755"/>
    <lineage>
        <taxon>unclassified sequences</taxon>
        <taxon>metagenomes</taxon>
        <taxon>ecological metagenomes</taxon>
    </lineage>
</organism>
<dbReference type="InterPro" id="IPR011856">
    <property type="entry name" value="tRNA_endonuc-like_dom_sf"/>
</dbReference>
<accession>X1GP63</accession>
<dbReference type="Gene3D" id="3.40.1350.10">
    <property type="match status" value="1"/>
</dbReference>
<evidence type="ECO:0000313" key="1">
    <source>
        <dbReference type="EMBL" id="GAH43409.1"/>
    </source>
</evidence>
<proteinExistence type="predicted"/>
<sequence length="105" mass="12079">RKFLQKRGYHIQETNFHCREGEIDIIAQQKDYIVFIEVRTKSSLDFGSPEESITSAKKEKLIASALTYINTHQNLPSSWRIDVVAIEIDQSGKTKRIELIENAIS</sequence>
<reference evidence="1" key="1">
    <citation type="journal article" date="2014" name="Front. Microbiol.">
        <title>High frequency of phylogenetically diverse reductive dehalogenase-homologous genes in deep subseafloor sedimentary metagenomes.</title>
        <authorList>
            <person name="Kawai M."/>
            <person name="Futagami T."/>
            <person name="Toyoda A."/>
            <person name="Takaki Y."/>
            <person name="Nishi S."/>
            <person name="Hori S."/>
            <person name="Arai W."/>
            <person name="Tsubouchi T."/>
            <person name="Morono Y."/>
            <person name="Uchiyama I."/>
            <person name="Ito T."/>
            <person name="Fujiyama A."/>
            <person name="Inagaki F."/>
            <person name="Takami H."/>
        </authorList>
    </citation>
    <scope>NUCLEOTIDE SEQUENCE</scope>
    <source>
        <strain evidence="1">Expedition CK06-06</strain>
    </source>
</reference>
<dbReference type="AlphaFoldDB" id="X1GP63"/>
<dbReference type="NCBIfam" id="NF009150">
    <property type="entry name" value="PRK12497.1-3"/>
    <property type="match status" value="1"/>
</dbReference>
<name>X1GP63_9ZZZZ</name>
<protein>
    <recommendedName>
        <fullName evidence="2">YraN family protein</fullName>
    </recommendedName>
</protein>
<dbReference type="PANTHER" id="PTHR34039:SF1">
    <property type="entry name" value="UPF0102 PROTEIN YRAN"/>
    <property type="match status" value="1"/>
</dbReference>